<evidence type="ECO:0000256" key="3">
    <source>
        <dbReference type="ARBA" id="ARBA00038211"/>
    </source>
</evidence>
<name>A0A7E4W5J7_PANRE</name>
<proteinExistence type="inferred from homology"/>
<keyword evidence="4" id="KW-1185">Reference proteome</keyword>
<evidence type="ECO:0000256" key="2">
    <source>
        <dbReference type="ARBA" id="ARBA00023264"/>
    </source>
</evidence>
<keyword evidence="2" id="KW-1208">Phospholipid metabolism</keyword>
<comment type="similarity">
    <text evidence="3">Belongs to the choline/ethanolamine kinase family.</text>
</comment>
<accession>A0A7E4W5J7</accession>
<evidence type="ECO:0000256" key="1">
    <source>
        <dbReference type="ARBA" id="ARBA00023209"/>
    </source>
</evidence>
<dbReference type="Proteomes" id="UP000492821">
    <property type="component" value="Unassembled WGS sequence"/>
</dbReference>
<reference evidence="4" key="1">
    <citation type="journal article" date="2013" name="Genetics">
        <title>The draft genome and transcriptome of Panagrellus redivivus are shaped by the harsh demands of a free-living lifestyle.</title>
        <authorList>
            <person name="Srinivasan J."/>
            <person name="Dillman A.R."/>
            <person name="Macchietto M.G."/>
            <person name="Heikkinen L."/>
            <person name="Lakso M."/>
            <person name="Fracchia K.M."/>
            <person name="Antoshechkin I."/>
            <person name="Mortazavi A."/>
            <person name="Wong G."/>
            <person name="Sternberg P.W."/>
        </authorList>
    </citation>
    <scope>NUCLEOTIDE SEQUENCE [LARGE SCALE GENOMIC DNA]</scope>
    <source>
        <strain evidence="4">MT8872</strain>
    </source>
</reference>
<dbReference type="WBParaSite" id="Pan_g7822.t1">
    <property type="protein sequence ID" value="Pan_g7822.t1"/>
    <property type="gene ID" value="Pan_g7822"/>
</dbReference>
<dbReference type="AlphaFoldDB" id="A0A7E4W5J7"/>
<dbReference type="GO" id="GO:0006646">
    <property type="term" value="P:phosphatidylethanolamine biosynthetic process"/>
    <property type="evidence" value="ECO:0007669"/>
    <property type="project" value="TreeGrafter"/>
</dbReference>
<keyword evidence="1" id="KW-0444">Lipid biosynthesis</keyword>
<dbReference type="Gene3D" id="3.90.1200.10">
    <property type="match status" value="1"/>
</dbReference>
<dbReference type="PANTHER" id="PTHR22603">
    <property type="entry name" value="CHOLINE/ETHANOALAMINE KINASE"/>
    <property type="match status" value="1"/>
</dbReference>
<keyword evidence="1" id="KW-0594">Phospholipid biosynthesis</keyword>
<evidence type="ECO:0000313" key="5">
    <source>
        <dbReference type="WBParaSite" id="Pan_g7822.t1"/>
    </source>
</evidence>
<reference evidence="5" key="2">
    <citation type="submission" date="2020-10" db="UniProtKB">
        <authorList>
            <consortium name="WormBaseParasite"/>
        </authorList>
    </citation>
    <scope>IDENTIFICATION</scope>
</reference>
<dbReference type="GO" id="GO:0005737">
    <property type="term" value="C:cytoplasm"/>
    <property type="evidence" value="ECO:0007669"/>
    <property type="project" value="TreeGrafter"/>
</dbReference>
<dbReference type="Gene3D" id="3.30.200.20">
    <property type="entry name" value="Phosphorylase Kinase, domain 1"/>
    <property type="match status" value="1"/>
</dbReference>
<evidence type="ECO:0000313" key="4">
    <source>
        <dbReference type="Proteomes" id="UP000492821"/>
    </source>
</evidence>
<dbReference type="Pfam" id="PF01633">
    <property type="entry name" value="Choline_kinase"/>
    <property type="match status" value="1"/>
</dbReference>
<organism evidence="4 5">
    <name type="scientific">Panagrellus redivivus</name>
    <name type="common">Microworm</name>
    <dbReference type="NCBI Taxonomy" id="6233"/>
    <lineage>
        <taxon>Eukaryota</taxon>
        <taxon>Metazoa</taxon>
        <taxon>Ecdysozoa</taxon>
        <taxon>Nematoda</taxon>
        <taxon>Chromadorea</taxon>
        <taxon>Rhabditida</taxon>
        <taxon>Tylenchina</taxon>
        <taxon>Panagrolaimomorpha</taxon>
        <taxon>Panagrolaimoidea</taxon>
        <taxon>Panagrolaimidae</taxon>
        <taxon>Panagrellus</taxon>
    </lineage>
</organism>
<protein>
    <submittedName>
        <fullName evidence="5">Choline/ethanolamine kinase</fullName>
    </submittedName>
</protein>
<sequence>MLTTRNIKDIIADLGSSTNPTAQHELNEKAFNICREYIGGIWNKVNLDVFDISKISGGMTNMVFLCSLADSIQPETTEPTKAILRVYFNPDIDKNLVTEIVVFAILAEKKLGPKLLGTFEGGRLEEYIPSRALKYYELGNQRFSPEIAKAIARIHKLDMPMKKKPTFLLGLLTQWMSQLSEHKKPQDVIPIPEKYSQWAPKSIMFEELGQHVDSMKELIAKSPSKVVFCHNDIVENNLLLVESDSNDSETVNPELVLIDYEFASYNYRGFEFGNHFVEWSIDYDVKEPPFYEINTDLLPSEERMFEFILDYLKEYHSSDANDDLMEEAKSIVQESLPFIPVDHMLWGVFSLMQVYAVNAIDFDFGKIAGDRLGMYYQYRHLLKKLQ</sequence>
<dbReference type="SUPFAM" id="SSF56112">
    <property type="entry name" value="Protein kinase-like (PK-like)"/>
    <property type="match status" value="1"/>
</dbReference>
<dbReference type="GO" id="GO:0004305">
    <property type="term" value="F:ethanolamine kinase activity"/>
    <property type="evidence" value="ECO:0007669"/>
    <property type="project" value="TreeGrafter"/>
</dbReference>
<keyword evidence="1" id="KW-0443">Lipid metabolism</keyword>
<dbReference type="GO" id="GO:0004103">
    <property type="term" value="F:choline kinase activity"/>
    <property type="evidence" value="ECO:0007669"/>
    <property type="project" value="TreeGrafter"/>
</dbReference>
<dbReference type="PANTHER" id="PTHR22603:SF98">
    <property type="entry name" value="CHOLINE KINASE A2"/>
    <property type="match status" value="1"/>
</dbReference>
<dbReference type="InterPro" id="IPR011009">
    <property type="entry name" value="Kinase-like_dom_sf"/>
</dbReference>